<comment type="caution">
    <text evidence="2">The sequence shown here is derived from an EMBL/GenBank/DDBJ whole genome shotgun (WGS) entry which is preliminary data.</text>
</comment>
<organism evidence="2 3">
    <name type="scientific">Glarea lozoyensis (strain ATCC 74030 / MF5533)</name>
    <dbReference type="NCBI Taxonomy" id="1104152"/>
    <lineage>
        <taxon>Eukaryota</taxon>
        <taxon>Fungi</taxon>
        <taxon>Dikarya</taxon>
        <taxon>Ascomycota</taxon>
        <taxon>Pezizomycotina</taxon>
        <taxon>Leotiomycetes</taxon>
        <taxon>Helotiales</taxon>
        <taxon>Helotiaceae</taxon>
        <taxon>Glarea</taxon>
    </lineage>
</organism>
<dbReference type="InParanoid" id="H0ETI5"/>
<name>H0ETI5_GLAL7</name>
<gene>
    <name evidence="2" type="ORF">M7I_6049</name>
</gene>
<evidence type="ECO:0000313" key="2">
    <source>
        <dbReference type="EMBL" id="EHK98141.1"/>
    </source>
</evidence>
<protein>
    <submittedName>
        <fullName evidence="2">Uncharacterized protein</fullName>
    </submittedName>
</protein>
<dbReference type="Proteomes" id="UP000005446">
    <property type="component" value="Unassembled WGS sequence"/>
</dbReference>
<evidence type="ECO:0000313" key="3">
    <source>
        <dbReference type="Proteomes" id="UP000005446"/>
    </source>
</evidence>
<evidence type="ECO:0000256" key="1">
    <source>
        <dbReference type="SAM" id="MobiDB-lite"/>
    </source>
</evidence>
<dbReference type="HOGENOM" id="CLU_2527669_0_0_1"/>
<reference evidence="2 3" key="1">
    <citation type="journal article" date="2012" name="Eukaryot. Cell">
        <title>Genome sequence of the fungus Glarea lozoyensis: the first genome sequence of a species from the Helotiaceae family.</title>
        <authorList>
            <person name="Youssar L."/>
            <person name="Gruening B.A."/>
            <person name="Erxleben A."/>
            <person name="Guenther S."/>
            <person name="Huettel W."/>
        </authorList>
    </citation>
    <scope>NUCLEOTIDE SEQUENCE [LARGE SCALE GENOMIC DNA]</scope>
    <source>
        <strain evidence="3">ATCC 74030 / MF5533</strain>
    </source>
</reference>
<dbReference type="EMBL" id="AGUE01000164">
    <property type="protein sequence ID" value="EHK98141.1"/>
    <property type="molecule type" value="Genomic_DNA"/>
</dbReference>
<feature type="compositionally biased region" description="Basic and acidic residues" evidence="1">
    <location>
        <begin position="12"/>
        <end position="23"/>
    </location>
</feature>
<keyword evidence="3" id="KW-1185">Reference proteome</keyword>
<dbReference type="AlphaFoldDB" id="H0ETI5"/>
<feature type="region of interest" description="Disordered" evidence="1">
    <location>
        <begin position="1"/>
        <end position="23"/>
    </location>
</feature>
<accession>H0ETI5</accession>
<proteinExistence type="predicted"/>
<sequence>MSDPLAVSTRSSGDRSNEARERREACLGGARHLLPTHTIGGDGGALESRVTNDQQAVNNPFFRFQMETISKREHAQAHGPPELF</sequence>